<evidence type="ECO:0000313" key="3">
    <source>
        <dbReference type="Proteomes" id="UP001218218"/>
    </source>
</evidence>
<evidence type="ECO:0000256" key="1">
    <source>
        <dbReference type="SAM" id="MobiDB-lite"/>
    </source>
</evidence>
<organism evidence="2 3">
    <name type="scientific">Mycena albidolilacea</name>
    <dbReference type="NCBI Taxonomy" id="1033008"/>
    <lineage>
        <taxon>Eukaryota</taxon>
        <taxon>Fungi</taxon>
        <taxon>Dikarya</taxon>
        <taxon>Basidiomycota</taxon>
        <taxon>Agaricomycotina</taxon>
        <taxon>Agaricomycetes</taxon>
        <taxon>Agaricomycetidae</taxon>
        <taxon>Agaricales</taxon>
        <taxon>Marasmiineae</taxon>
        <taxon>Mycenaceae</taxon>
        <taxon>Mycena</taxon>
    </lineage>
</organism>
<feature type="region of interest" description="Disordered" evidence="1">
    <location>
        <begin position="1"/>
        <end position="25"/>
    </location>
</feature>
<dbReference type="AlphaFoldDB" id="A0AAD7EE08"/>
<keyword evidence="3" id="KW-1185">Reference proteome</keyword>
<sequence length="457" mass="52543">MSSAISSTQIQPEFQGEDDREEERDASPHSMLYIKLLREIIQFARLEHPGLISPVDAQDLTSFEAFSNDAQMFLTCLIMRKDLKWHPIRRVMKLGGRLDLDAKGIERVMAELCENPRFAQGQPSIDDALSCLTVVQLHGILCDSRRAKKDNLIWAVKQKPDLFNEVFHILGKCIRLNLDVVRLFRRLILVYYRCECPQREGSGSSFEITEGVGKRFGAFRPLMFDDPPFTRDRDSLVEFELRIFPNQADLKVATSDSYLLIFDDILVDIPRGIHRIIDTCRQLNRKKCESVDDKYKFDDAHRYDTPCPCQCRIPAKYRDSPAVFAALCDPAPGEYALCTDEPLLAALERLTNGDLKVLAERHNIKVRGAKVKTEMIAAFKNALPQRKLTQPSRPLRETLMPDVIKKLDKSQKRRISLKPEVVDKLERCIGSYFGSRPDAPEYIARRPFHAIRRRFCE</sequence>
<evidence type="ECO:0000313" key="2">
    <source>
        <dbReference type="EMBL" id="KAJ7315344.1"/>
    </source>
</evidence>
<feature type="compositionally biased region" description="Polar residues" evidence="1">
    <location>
        <begin position="1"/>
        <end position="12"/>
    </location>
</feature>
<name>A0AAD7EE08_9AGAR</name>
<gene>
    <name evidence="2" type="ORF">DFH08DRAFT_893708</name>
</gene>
<feature type="compositionally biased region" description="Acidic residues" evidence="1">
    <location>
        <begin position="15"/>
        <end position="24"/>
    </location>
</feature>
<comment type="caution">
    <text evidence="2">The sequence shown here is derived from an EMBL/GenBank/DDBJ whole genome shotgun (WGS) entry which is preliminary data.</text>
</comment>
<reference evidence="2" key="1">
    <citation type="submission" date="2023-03" db="EMBL/GenBank/DDBJ databases">
        <title>Massive genome expansion in bonnet fungi (Mycena s.s.) driven by repeated elements and novel gene families across ecological guilds.</title>
        <authorList>
            <consortium name="Lawrence Berkeley National Laboratory"/>
            <person name="Harder C.B."/>
            <person name="Miyauchi S."/>
            <person name="Viragh M."/>
            <person name="Kuo A."/>
            <person name="Thoen E."/>
            <person name="Andreopoulos B."/>
            <person name="Lu D."/>
            <person name="Skrede I."/>
            <person name="Drula E."/>
            <person name="Henrissat B."/>
            <person name="Morin E."/>
            <person name="Kohler A."/>
            <person name="Barry K."/>
            <person name="LaButti K."/>
            <person name="Morin E."/>
            <person name="Salamov A."/>
            <person name="Lipzen A."/>
            <person name="Mereny Z."/>
            <person name="Hegedus B."/>
            <person name="Baldrian P."/>
            <person name="Stursova M."/>
            <person name="Weitz H."/>
            <person name="Taylor A."/>
            <person name="Grigoriev I.V."/>
            <person name="Nagy L.G."/>
            <person name="Martin F."/>
            <person name="Kauserud H."/>
        </authorList>
    </citation>
    <scope>NUCLEOTIDE SEQUENCE</scope>
    <source>
        <strain evidence="2">CBHHK002</strain>
    </source>
</reference>
<dbReference type="Proteomes" id="UP001218218">
    <property type="component" value="Unassembled WGS sequence"/>
</dbReference>
<proteinExistence type="predicted"/>
<protein>
    <submittedName>
        <fullName evidence="2">Uncharacterized protein</fullName>
    </submittedName>
</protein>
<accession>A0AAD7EE08</accession>
<dbReference type="EMBL" id="JARIHO010000062">
    <property type="protein sequence ID" value="KAJ7315344.1"/>
    <property type="molecule type" value="Genomic_DNA"/>
</dbReference>